<keyword evidence="5" id="KW-0809">Transit peptide</keyword>
<dbReference type="GO" id="GO:0008720">
    <property type="term" value="F:D-lactate dehydrogenase (NAD+) activity"/>
    <property type="evidence" value="ECO:0007669"/>
    <property type="project" value="TreeGrafter"/>
</dbReference>
<organism evidence="9">
    <name type="scientific">Pseudogemmatithrix spongiicola</name>
    <dbReference type="NCBI Taxonomy" id="3062599"/>
    <lineage>
        <taxon>Bacteria</taxon>
        <taxon>Pseudomonadati</taxon>
        <taxon>Gemmatimonadota</taxon>
        <taxon>Gemmatimonadia</taxon>
        <taxon>Gemmatimonadales</taxon>
        <taxon>Gemmatimonadaceae</taxon>
        <taxon>Pseudogemmatithrix</taxon>
    </lineage>
</organism>
<dbReference type="SUPFAM" id="SSF55103">
    <property type="entry name" value="FAD-linked oxidases, C-terminal domain"/>
    <property type="match status" value="1"/>
</dbReference>
<dbReference type="GO" id="GO:1903457">
    <property type="term" value="P:lactate catabolic process"/>
    <property type="evidence" value="ECO:0007669"/>
    <property type="project" value="TreeGrafter"/>
</dbReference>
<dbReference type="InterPro" id="IPR016166">
    <property type="entry name" value="FAD-bd_PCMH"/>
</dbReference>
<dbReference type="Gene3D" id="3.30.465.10">
    <property type="match status" value="1"/>
</dbReference>
<evidence type="ECO:0000256" key="3">
    <source>
        <dbReference type="ARBA" id="ARBA00022630"/>
    </source>
</evidence>
<dbReference type="InterPro" id="IPR016169">
    <property type="entry name" value="FAD-bd_PCMH_sub2"/>
</dbReference>
<dbReference type="InterPro" id="IPR004113">
    <property type="entry name" value="FAD-bd_oxidored_4_C"/>
</dbReference>
<gene>
    <name evidence="9" type="ORF">Strain138_000237</name>
    <name evidence="10" type="ORF">Strain318_000237</name>
</gene>
<dbReference type="EMBL" id="CP130613">
    <property type="protein sequence ID" value="WKW13913.1"/>
    <property type="molecule type" value="Genomic_DNA"/>
</dbReference>
<dbReference type="Gene3D" id="3.30.70.2740">
    <property type="match status" value="1"/>
</dbReference>
<proteinExistence type="inferred from homology"/>
<protein>
    <recommendedName>
        <fullName evidence="7">D-lactate dehydrogenase (cytochrome)</fullName>
        <ecNumber evidence="7">1.1.2.4</ecNumber>
    </recommendedName>
</protein>
<dbReference type="GO" id="GO:0071949">
    <property type="term" value="F:FAD binding"/>
    <property type="evidence" value="ECO:0007669"/>
    <property type="project" value="InterPro"/>
</dbReference>
<evidence type="ECO:0000256" key="2">
    <source>
        <dbReference type="ARBA" id="ARBA00008000"/>
    </source>
</evidence>
<keyword evidence="11" id="KW-1185">Reference proteome</keyword>
<evidence type="ECO:0000313" key="10">
    <source>
        <dbReference type="EMBL" id="WKW13913.1"/>
    </source>
</evidence>
<dbReference type="PANTHER" id="PTHR11748:SF111">
    <property type="entry name" value="D-LACTATE DEHYDROGENASE, MITOCHONDRIAL-RELATED"/>
    <property type="match status" value="1"/>
</dbReference>
<evidence type="ECO:0000313" key="9">
    <source>
        <dbReference type="EMBL" id="WKW11003.1"/>
    </source>
</evidence>
<name>A0AA49JS78_9BACT</name>
<dbReference type="EMBL" id="CP130612">
    <property type="protein sequence ID" value="WKW11003.1"/>
    <property type="molecule type" value="Genomic_DNA"/>
</dbReference>
<feature type="domain" description="FAD-binding PCMH-type" evidence="8">
    <location>
        <begin position="35"/>
        <end position="254"/>
    </location>
</feature>
<dbReference type="Pfam" id="PF01565">
    <property type="entry name" value="FAD_binding_4"/>
    <property type="match status" value="1"/>
</dbReference>
<dbReference type="InterPro" id="IPR006094">
    <property type="entry name" value="Oxid_FAD_bind_N"/>
</dbReference>
<evidence type="ECO:0000256" key="7">
    <source>
        <dbReference type="ARBA" id="ARBA00038897"/>
    </source>
</evidence>
<dbReference type="AlphaFoldDB" id="A0AA49JS78"/>
<keyword evidence="3" id="KW-0285">Flavoprotein</keyword>
<dbReference type="PANTHER" id="PTHR11748">
    <property type="entry name" value="D-LACTATE DEHYDROGENASE"/>
    <property type="match status" value="1"/>
</dbReference>
<keyword evidence="6" id="KW-0560">Oxidoreductase</keyword>
<dbReference type="InterPro" id="IPR016164">
    <property type="entry name" value="FAD-linked_Oxase-like_C"/>
</dbReference>
<evidence type="ECO:0000256" key="4">
    <source>
        <dbReference type="ARBA" id="ARBA00022827"/>
    </source>
</evidence>
<keyword evidence="4" id="KW-0274">FAD</keyword>
<dbReference type="Pfam" id="PF02913">
    <property type="entry name" value="FAD-oxidase_C"/>
    <property type="match status" value="1"/>
</dbReference>
<evidence type="ECO:0000259" key="8">
    <source>
        <dbReference type="PROSITE" id="PS51387"/>
    </source>
</evidence>
<evidence type="ECO:0000256" key="1">
    <source>
        <dbReference type="ARBA" id="ARBA00001974"/>
    </source>
</evidence>
<dbReference type="PROSITE" id="PS51387">
    <property type="entry name" value="FAD_PCMH"/>
    <property type="match status" value="1"/>
</dbReference>
<comment type="cofactor">
    <cofactor evidence="1">
        <name>FAD</name>
        <dbReference type="ChEBI" id="CHEBI:57692"/>
    </cofactor>
</comment>
<evidence type="ECO:0000256" key="5">
    <source>
        <dbReference type="ARBA" id="ARBA00022946"/>
    </source>
</evidence>
<dbReference type="KEGG" id="pspc:Strain318_000237"/>
<dbReference type="EC" id="1.1.2.4" evidence="7"/>
<reference evidence="9" key="1">
    <citation type="submission" date="2023-07" db="EMBL/GenBank/DDBJ databases">
        <authorList>
            <person name="Haufschild T."/>
            <person name="Kallscheuer N."/>
            <person name="Hammer J."/>
            <person name="Kohn T."/>
            <person name="Kabuu M."/>
            <person name="Jogler M."/>
            <person name="Wohfarth N."/>
            <person name="Heuer A."/>
            <person name="Rohde M."/>
            <person name="van Teeseling M.C.F."/>
            <person name="Jogler C."/>
        </authorList>
    </citation>
    <scope>NUCLEOTIDE SEQUENCE</scope>
    <source>
        <strain evidence="9">Strain 138</strain>
        <strain evidence="10">Strain 318</strain>
    </source>
</reference>
<comment type="similarity">
    <text evidence="2">Belongs to the FAD-binding oxidoreductase/transferase type 4 family.</text>
</comment>
<sequence length="551" mass="58428">MTTAGLELAAPPGFRGTFRTDLDARAVYSEAAGIERIVPAAIAVPVDADDVVTLVKWAADTRVPLTARGAGSSMANGAVGHGVIVDLYRLDAFGKIDPDTRRVVVGPSVARNRVEREALKEALIFPVDPSSGAFATIGGMAATNAAGARTVKYGAMRRWVTGLDCVFANGARAWVRRGEAPPDDIGAVGRFLYDVGPKLRTLDIARLRHDGVRKESSGYGLAAWLESGDLVDVLIGSEGTLAIIVGVELQLAPLPGGTAGLLAGFPDLEGAAAAAVKLAERGASAVELLDRTFLEIAASAGDPLPIALPGGLEAVLIVEVEGGTELEAVSRLRELAGWCEAGGATFVEEARDPHEETRLWQLRHAASPILNRLAPRVQSMQFIEDGCVPPERFAEYVRGVRRALDDARVRGVIFGHAGDGHAHVNPLIDMQEPNWRARIDQLITDVTVLVASLGGTLAGEHGDGRLRAALADTVWSQEARDAFAATKQAFDPLGVLNPGVVVAPVGTRPFTDIKYDPQLPALPPAARRALDEIVQTKGWGKFRLDLLERQK</sequence>
<dbReference type="SUPFAM" id="SSF56176">
    <property type="entry name" value="FAD-binding/transporter-associated domain-like"/>
    <property type="match status" value="1"/>
</dbReference>
<dbReference type="RefSeq" id="WP_367886708.1">
    <property type="nucleotide sequence ID" value="NZ_CP130612.1"/>
</dbReference>
<dbReference type="GO" id="GO:0004458">
    <property type="term" value="F:D-lactate dehydrogenase (cytochrome) activity"/>
    <property type="evidence" value="ECO:0007669"/>
    <property type="project" value="UniProtKB-EC"/>
</dbReference>
<accession>A0AA49JS78</accession>
<dbReference type="InterPro" id="IPR036318">
    <property type="entry name" value="FAD-bd_PCMH-like_sf"/>
</dbReference>
<accession>A0AA49JXY7</accession>
<dbReference type="Proteomes" id="UP001229955">
    <property type="component" value="Chromosome"/>
</dbReference>
<evidence type="ECO:0000313" key="11">
    <source>
        <dbReference type="Proteomes" id="UP001229955"/>
    </source>
</evidence>
<evidence type="ECO:0000256" key="6">
    <source>
        <dbReference type="ARBA" id="ARBA00023002"/>
    </source>
</evidence>